<keyword evidence="3" id="KW-1185">Reference proteome</keyword>
<evidence type="ECO:0000313" key="3">
    <source>
        <dbReference type="Proteomes" id="UP001557465"/>
    </source>
</evidence>
<comment type="caution">
    <text evidence="2">The sequence shown here is derived from an EMBL/GenBank/DDBJ whole genome shotgun (WGS) entry which is preliminary data.</text>
</comment>
<protein>
    <recommendedName>
        <fullName evidence="4">Tyr recombinase domain-containing protein</fullName>
    </recommendedName>
</protein>
<gene>
    <name evidence="2" type="ORF">AB4874_08540</name>
</gene>
<dbReference type="Proteomes" id="UP001557465">
    <property type="component" value="Unassembled WGS sequence"/>
</dbReference>
<proteinExistence type="predicted"/>
<dbReference type="EMBL" id="JBFRYC010000004">
    <property type="protein sequence ID" value="MEX1661698.1"/>
    <property type="molecule type" value="Genomic_DNA"/>
</dbReference>
<evidence type="ECO:0000256" key="1">
    <source>
        <dbReference type="ARBA" id="ARBA00023172"/>
    </source>
</evidence>
<name>A0ABV3TJF2_9RHOB</name>
<sequence>MTSSIWPKTVQIASGCQNRRIKSLPRDAKPYPTSEEAAQIVEAMPLRNHLQKRQRAIFAIAFLGALRADTLISLRSNRDPIAPMASKHAVSQAFALACCNQAVTYTPQAAKHTIAAECDNRPLTSVQRKAWSKNMGHENDLTTNRHYGKMTDDRRREVLDTAPDKHDPMGALTWSDEDKIALVAAVLSRTRQARRCLQA</sequence>
<evidence type="ECO:0000313" key="2">
    <source>
        <dbReference type="EMBL" id="MEX1661698.1"/>
    </source>
</evidence>
<dbReference type="RefSeq" id="WP_368391678.1">
    <property type="nucleotide sequence ID" value="NZ_JBFRYC010000004.1"/>
</dbReference>
<dbReference type="SUPFAM" id="SSF56349">
    <property type="entry name" value="DNA breaking-rejoining enzymes"/>
    <property type="match status" value="1"/>
</dbReference>
<dbReference type="InterPro" id="IPR011010">
    <property type="entry name" value="DNA_brk_join_enz"/>
</dbReference>
<reference evidence="2 3" key="1">
    <citation type="journal article" date="2011" name="Int. J. Syst. Evol. Microbiol.">
        <title>Zhongshania antarctica gen. nov., sp. nov. and Zhongshania guokunii sp. nov., gammaproteobacteria respectively isolated from coastal attached (fast) ice and surface seawater of the Antarctic.</title>
        <authorList>
            <person name="Li H.J."/>
            <person name="Zhang X.Y."/>
            <person name="Chen C.X."/>
            <person name="Zhang Y.J."/>
            <person name="Gao Z.M."/>
            <person name="Yu Y."/>
            <person name="Chen X.L."/>
            <person name="Chen B."/>
            <person name="Zhang Y.Z."/>
        </authorList>
    </citation>
    <scope>NUCLEOTIDE SEQUENCE [LARGE SCALE GENOMIC DNA]</scope>
    <source>
        <strain evidence="2 3">15-R06ZXC-3</strain>
    </source>
</reference>
<accession>A0ABV3TJF2</accession>
<organism evidence="2 3">
    <name type="scientific">Thioclava arctica</name>
    <dbReference type="NCBI Taxonomy" id="3238301"/>
    <lineage>
        <taxon>Bacteria</taxon>
        <taxon>Pseudomonadati</taxon>
        <taxon>Pseudomonadota</taxon>
        <taxon>Alphaproteobacteria</taxon>
        <taxon>Rhodobacterales</taxon>
        <taxon>Paracoccaceae</taxon>
        <taxon>Thioclava</taxon>
    </lineage>
</organism>
<dbReference type="InterPro" id="IPR013762">
    <property type="entry name" value="Integrase-like_cat_sf"/>
</dbReference>
<evidence type="ECO:0008006" key="4">
    <source>
        <dbReference type="Google" id="ProtNLM"/>
    </source>
</evidence>
<keyword evidence="1" id="KW-0233">DNA recombination</keyword>
<dbReference type="Gene3D" id="1.10.443.10">
    <property type="entry name" value="Intergrase catalytic core"/>
    <property type="match status" value="1"/>
</dbReference>